<accession>A0A8A3PE88</accession>
<dbReference type="AlphaFoldDB" id="A0A8A3PE88"/>
<dbReference type="PROSITE" id="PS51257">
    <property type="entry name" value="PROKAR_LIPOPROTEIN"/>
    <property type="match status" value="1"/>
</dbReference>
<keyword evidence="1" id="KW-0732">Signal</keyword>
<dbReference type="OrthoDB" id="2818448at2759"/>
<sequence>MVKLASFALFVLTSSTLTVQACQYCECQFANGTHCCIYNDVEKGEIDCPSICKKAHRADGKTRGKDIGTPCGTSGRYKCASAFTALDRTPCYRQS</sequence>
<evidence type="ECO:0000256" key="1">
    <source>
        <dbReference type="SAM" id="SignalP"/>
    </source>
</evidence>
<keyword evidence="3" id="KW-1185">Reference proteome</keyword>
<dbReference type="Proteomes" id="UP000672032">
    <property type="component" value="Chromosome 3"/>
</dbReference>
<name>A0A8A3PE88_9HELO</name>
<feature type="signal peptide" evidence="1">
    <location>
        <begin position="1"/>
        <end position="21"/>
    </location>
</feature>
<dbReference type="EMBL" id="CP063407">
    <property type="protein sequence ID" value="QSZ33400.1"/>
    <property type="molecule type" value="Genomic_DNA"/>
</dbReference>
<proteinExistence type="predicted"/>
<reference evidence="2" key="1">
    <citation type="submission" date="2020-10" db="EMBL/GenBank/DDBJ databases">
        <title>Genome Sequence of Monilinia vaccinii-corymbosi Sheds Light on Mummy Berry Disease Infection of Blueberry and Mating Type.</title>
        <authorList>
            <person name="Yow A.G."/>
            <person name="Zhang Y."/>
            <person name="Bansal K."/>
            <person name="Eacker S.M."/>
            <person name="Sullivan S."/>
            <person name="Liachko I."/>
            <person name="Cubeta M.A."/>
            <person name="Rollins J.A."/>
            <person name="Ashrafi H."/>
        </authorList>
    </citation>
    <scope>NUCLEOTIDE SEQUENCE</scope>
    <source>
        <strain evidence="2">RL-1</strain>
    </source>
</reference>
<feature type="chain" id="PRO_5032529829" description="Extracellular membrane protein CFEM domain-containing protein" evidence="1">
    <location>
        <begin position="22"/>
        <end position="95"/>
    </location>
</feature>
<evidence type="ECO:0000313" key="2">
    <source>
        <dbReference type="EMBL" id="QSZ33400.1"/>
    </source>
</evidence>
<protein>
    <recommendedName>
        <fullName evidence="4">Extracellular membrane protein CFEM domain-containing protein</fullName>
    </recommendedName>
</protein>
<evidence type="ECO:0008006" key="4">
    <source>
        <dbReference type="Google" id="ProtNLM"/>
    </source>
</evidence>
<gene>
    <name evidence="2" type="ORF">DSL72_002988</name>
</gene>
<evidence type="ECO:0000313" key="3">
    <source>
        <dbReference type="Proteomes" id="UP000672032"/>
    </source>
</evidence>
<organism evidence="2 3">
    <name type="scientific">Monilinia vaccinii-corymbosi</name>
    <dbReference type="NCBI Taxonomy" id="61207"/>
    <lineage>
        <taxon>Eukaryota</taxon>
        <taxon>Fungi</taxon>
        <taxon>Dikarya</taxon>
        <taxon>Ascomycota</taxon>
        <taxon>Pezizomycotina</taxon>
        <taxon>Leotiomycetes</taxon>
        <taxon>Helotiales</taxon>
        <taxon>Sclerotiniaceae</taxon>
        <taxon>Monilinia</taxon>
    </lineage>
</organism>